<proteinExistence type="predicted"/>
<keyword evidence="4" id="KW-1185">Reference proteome</keyword>
<dbReference type="EMBL" id="WLYK01000009">
    <property type="protein sequence ID" value="MTD16409.1"/>
    <property type="molecule type" value="Genomic_DNA"/>
</dbReference>
<keyword evidence="2" id="KW-0812">Transmembrane</keyword>
<keyword evidence="2" id="KW-1133">Transmembrane helix</keyword>
<comment type="caution">
    <text evidence="3">The sequence shown here is derived from an EMBL/GenBank/DDBJ whole genome shotgun (WGS) entry which is preliminary data.</text>
</comment>
<dbReference type="Proteomes" id="UP000460221">
    <property type="component" value="Unassembled WGS sequence"/>
</dbReference>
<keyword evidence="2" id="KW-0472">Membrane</keyword>
<organism evidence="3 4">
    <name type="scientific">Nakamurella alba</name>
    <dbReference type="NCBI Taxonomy" id="2665158"/>
    <lineage>
        <taxon>Bacteria</taxon>
        <taxon>Bacillati</taxon>
        <taxon>Actinomycetota</taxon>
        <taxon>Actinomycetes</taxon>
        <taxon>Nakamurellales</taxon>
        <taxon>Nakamurellaceae</taxon>
        <taxon>Nakamurella</taxon>
    </lineage>
</organism>
<sequence>MYRRFLRPGWIAGHLLVVLAALVCLRLGWWQWDRSHESTGTAQNLGYALLWPCFAGAFLYMWFRFLRLEVVKDEDERDAPREHEALEPGPEPAAADPAVPAGDVPEVAEPADEREPGVGRFRPADMETVAVATVDNDEDDPELAAYNRALAELAERDRRAR</sequence>
<gene>
    <name evidence="3" type="ORF">GIS00_20955</name>
</gene>
<evidence type="ECO:0000256" key="2">
    <source>
        <dbReference type="SAM" id="Phobius"/>
    </source>
</evidence>
<evidence type="ECO:0000313" key="3">
    <source>
        <dbReference type="EMBL" id="MTD16409.1"/>
    </source>
</evidence>
<dbReference type="RefSeq" id="WP_154770398.1">
    <property type="nucleotide sequence ID" value="NZ_WLYK01000009.1"/>
</dbReference>
<accession>A0A7K1FSN5</accession>
<feature type="transmembrane region" description="Helical" evidence="2">
    <location>
        <begin position="12"/>
        <end position="32"/>
    </location>
</feature>
<evidence type="ECO:0000313" key="4">
    <source>
        <dbReference type="Proteomes" id="UP000460221"/>
    </source>
</evidence>
<name>A0A7K1FSN5_9ACTN</name>
<evidence type="ECO:0000256" key="1">
    <source>
        <dbReference type="SAM" id="MobiDB-lite"/>
    </source>
</evidence>
<feature type="compositionally biased region" description="Basic and acidic residues" evidence="1">
    <location>
        <begin position="111"/>
        <end position="124"/>
    </location>
</feature>
<feature type="compositionally biased region" description="Low complexity" evidence="1">
    <location>
        <begin position="92"/>
        <end position="108"/>
    </location>
</feature>
<protein>
    <submittedName>
        <fullName evidence="3">Uncharacterized protein</fullName>
    </submittedName>
</protein>
<dbReference type="AlphaFoldDB" id="A0A7K1FSN5"/>
<feature type="region of interest" description="Disordered" evidence="1">
    <location>
        <begin position="77"/>
        <end position="124"/>
    </location>
</feature>
<reference evidence="3 4" key="1">
    <citation type="submission" date="2019-11" db="EMBL/GenBank/DDBJ databases">
        <authorList>
            <person name="Jiang L.-Q."/>
        </authorList>
    </citation>
    <scope>NUCLEOTIDE SEQUENCE [LARGE SCALE GENOMIC DNA]</scope>
    <source>
        <strain evidence="3 4">YIM 132087</strain>
    </source>
</reference>
<feature type="transmembrane region" description="Helical" evidence="2">
    <location>
        <begin position="44"/>
        <end position="63"/>
    </location>
</feature>